<proteinExistence type="inferred from homology"/>
<feature type="region of interest" description="Disordered" evidence="12">
    <location>
        <begin position="1"/>
        <end position="36"/>
    </location>
</feature>
<keyword evidence="7 13" id="KW-0472">Membrane</keyword>
<keyword evidence="6 13" id="KW-1133">Transmembrane helix</keyword>
<evidence type="ECO:0000256" key="5">
    <source>
        <dbReference type="ARBA" id="ARBA00022692"/>
    </source>
</evidence>
<evidence type="ECO:0000256" key="10">
    <source>
        <dbReference type="ARBA" id="ARBA00023277"/>
    </source>
</evidence>
<evidence type="ECO:0000256" key="6">
    <source>
        <dbReference type="ARBA" id="ARBA00022989"/>
    </source>
</evidence>
<organism evidence="14">
    <name type="scientific">Opuntia streptacantha</name>
    <name type="common">Prickly pear cactus</name>
    <name type="synonym">Opuntia cardona</name>
    <dbReference type="NCBI Taxonomy" id="393608"/>
    <lineage>
        <taxon>Eukaryota</taxon>
        <taxon>Viridiplantae</taxon>
        <taxon>Streptophyta</taxon>
        <taxon>Embryophyta</taxon>
        <taxon>Tracheophyta</taxon>
        <taxon>Spermatophyta</taxon>
        <taxon>Magnoliopsida</taxon>
        <taxon>eudicotyledons</taxon>
        <taxon>Gunneridae</taxon>
        <taxon>Pentapetalae</taxon>
        <taxon>Caryophyllales</taxon>
        <taxon>Cactineae</taxon>
        <taxon>Cactaceae</taxon>
        <taxon>Opuntioideae</taxon>
        <taxon>Opuntia</taxon>
    </lineage>
</organism>
<dbReference type="GO" id="GO:0016020">
    <property type="term" value="C:membrane"/>
    <property type="evidence" value="ECO:0007669"/>
    <property type="project" value="UniProtKB-SubCell"/>
</dbReference>
<dbReference type="PANTHER" id="PTHR13398">
    <property type="entry name" value="GDP-FUCOSE PROTEIN O-FUCOSYLTRANSFERASE 2"/>
    <property type="match status" value="1"/>
</dbReference>
<evidence type="ECO:0000256" key="9">
    <source>
        <dbReference type="ARBA" id="ARBA00023253"/>
    </source>
</evidence>
<evidence type="ECO:0000256" key="8">
    <source>
        <dbReference type="ARBA" id="ARBA00023180"/>
    </source>
</evidence>
<evidence type="ECO:0000256" key="1">
    <source>
        <dbReference type="ARBA" id="ARBA00004167"/>
    </source>
</evidence>
<evidence type="ECO:0000256" key="13">
    <source>
        <dbReference type="SAM" id="Phobius"/>
    </source>
</evidence>
<dbReference type="Gene3D" id="3.40.50.11350">
    <property type="match status" value="1"/>
</dbReference>
<evidence type="ECO:0000256" key="4">
    <source>
        <dbReference type="ARBA" id="ARBA00022679"/>
    </source>
</evidence>
<evidence type="ECO:0000313" key="14">
    <source>
        <dbReference type="EMBL" id="MBA4626177.1"/>
    </source>
</evidence>
<evidence type="ECO:0000256" key="3">
    <source>
        <dbReference type="ARBA" id="ARBA00022676"/>
    </source>
</evidence>
<evidence type="ECO:0000256" key="7">
    <source>
        <dbReference type="ARBA" id="ARBA00023136"/>
    </source>
</evidence>
<comment type="subcellular location">
    <subcellularLocation>
        <location evidence="1">Membrane</location>
        <topology evidence="1">Single-pass membrane protein</topology>
    </subcellularLocation>
</comment>
<protein>
    <recommendedName>
        <fullName evidence="11">O-fucosyltransferase family protein</fullName>
    </recommendedName>
</protein>
<feature type="region of interest" description="Disordered" evidence="12">
    <location>
        <begin position="139"/>
        <end position="160"/>
    </location>
</feature>
<keyword evidence="10" id="KW-0119">Carbohydrate metabolism</keyword>
<dbReference type="GO" id="GO:0046922">
    <property type="term" value="F:peptide-O-fucosyltransferase activity"/>
    <property type="evidence" value="ECO:0007669"/>
    <property type="project" value="InterPro"/>
</dbReference>
<dbReference type="PANTHER" id="PTHR13398:SF0">
    <property type="entry name" value="GDP-FUCOSE PROTEIN O-FUCOSYLTRANSFERASE 2"/>
    <property type="match status" value="1"/>
</dbReference>
<feature type="transmembrane region" description="Helical" evidence="13">
    <location>
        <begin position="69"/>
        <end position="87"/>
    </location>
</feature>
<keyword evidence="8" id="KW-0325">Glycoprotein</keyword>
<keyword evidence="9" id="KW-0294">Fucose metabolism</keyword>
<dbReference type="CDD" id="cd11296">
    <property type="entry name" value="O-FucT_like"/>
    <property type="match status" value="1"/>
</dbReference>
<name>A0A7C8YTI1_OPUST</name>
<keyword evidence="4 14" id="KW-0808">Transferase</keyword>
<accession>A0A7C8YTI1</accession>
<keyword evidence="3 14" id="KW-0328">Glycosyltransferase</keyword>
<feature type="compositionally biased region" description="Polar residues" evidence="12">
    <location>
        <begin position="22"/>
        <end position="36"/>
    </location>
</feature>
<comment type="similarity">
    <text evidence="2">Belongs to the glycosyltransferase GT106 family.</text>
</comment>
<dbReference type="FunFam" id="3.40.50.11350:FF:000005">
    <property type="entry name" value="O-fucosyltransferase family protein"/>
    <property type="match status" value="1"/>
</dbReference>
<reference evidence="14" key="2">
    <citation type="submission" date="2020-07" db="EMBL/GenBank/DDBJ databases">
        <authorList>
            <person name="Vera ALvarez R."/>
            <person name="Arias-Moreno D.M."/>
            <person name="Jimenez-Jacinto V."/>
            <person name="Jimenez-Bremont J.F."/>
            <person name="Swaminathan K."/>
            <person name="Moose S.P."/>
            <person name="Guerrero-Gonzalez M.L."/>
            <person name="Marino-Ramirez L."/>
            <person name="Landsman D."/>
            <person name="Rodriguez-Kessler M."/>
            <person name="Delgado-Sanchez P."/>
        </authorList>
    </citation>
    <scope>NUCLEOTIDE SEQUENCE</scope>
    <source>
        <tissue evidence="14">Cladode</tissue>
    </source>
</reference>
<sequence>MMKDVGRDGPSSDDEEEDRRNLISQNETGKPTSNSHAFSAFNVDDDFGSSVRRRFKCDLRSLKLNKKRYLLVVLLIPLLIVLLYFSVGPQNPGVWDVKLIGSPSDRMRESELRALHLLKHQQLGLISLLNRTLGTSLTSGSNSTLSNSSSSSSDNSTSGYLNLSEMPAEKSVFEELKSRIYQGILLNKEIQQVLLSTHKTGNVSELGDGSGDSLGGGIDMCGKVDQKKSERRTIEWNPRSDRYLLAICLSGQMSNHLICLEKHMFFAAVLGRILVIPSHKIDFEFTRVLDIDHINKCLGRKVVVTFEEFSEAKRKDLRIDKFICFFSQPQNCYVDEDHVKKLKSLGLSVPKLESPWVEDVKKPKKRTVEDVKAKFTTTDEVIAIGDVFFADVEKEWVMQPGGPIGHSCKTLIEPSRLIILTAQRFVQTFLGKDFVALHFRRHGWLKFCNDKNPSCFFSVPQAANCITRVVERANTPVIYLSTDAADSETGLLQSLVIIDGRPVPLVQRPARNSAEKWDALLYRHGLDGDSQVDAMLDKTICAMSSVFIGSSGSTFTEDILRLRRGWETASVCDEYLCQGELPNFIAEDE</sequence>
<reference evidence="14" key="1">
    <citation type="journal article" date="2013" name="J. Plant Res.">
        <title>Effect of fungi and light on seed germination of three Opuntia species from semiarid lands of central Mexico.</title>
        <authorList>
            <person name="Delgado-Sanchez P."/>
            <person name="Jimenez-Bremont J.F."/>
            <person name="Guerrero-Gonzalez Mde L."/>
            <person name="Flores J."/>
        </authorList>
    </citation>
    <scope>NUCLEOTIDE SEQUENCE</scope>
    <source>
        <tissue evidence="14">Cladode</tissue>
    </source>
</reference>
<evidence type="ECO:0000256" key="2">
    <source>
        <dbReference type="ARBA" id="ARBA00007737"/>
    </source>
</evidence>
<dbReference type="AlphaFoldDB" id="A0A7C8YTI1"/>
<keyword evidence="5 13" id="KW-0812">Transmembrane</keyword>
<evidence type="ECO:0000256" key="11">
    <source>
        <dbReference type="ARBA" id="ARBA00030350"/>
    </source>
</evidence>
<dbReference type="EMBL" id="GISG01055345">
    <property type="protein sequence ID" value="MBA4626177.1"/>
    <property type="molecule type" value="Transcribed_RNA"/>
</dbReference>
<evidence type="ECO:0000256" key="12">
    <source>
        <dbReference type="SAM" id="MobiDB-lite"/>
    </source>
</evidence>
<dbReference type="GO" id="GO:0006004">
    <property type="term" value="P:fucose metabolic process"/>
    <property type="evidence" value="ECO:0007669"/>
    <property type="project" value="UniProtKB-KW"/>
</dbReference>
<dbReference type="InterPro" id="IPR045130">
    <property type="entry name" value="OFUT2-like"/>
</dbReference>